<evidence type="ECO:0000256" key="1">
    <source>
        <dbReference type="ARBA" id="ARBA00004196"/>
    </source>
</evidence>
<dbReference type="Gene3D" id="3.40.190.10">
    <property type="entry name" value="Periplasmic binding protein-like II"/>
    <property type="match status" value="2"/>
</dbReference>
<keyword evidence="3 5" id="KW-0732">Signal</keyword>
<evidence type="ECO:0000256" key="5">
    <source>
        <dbReference type="SAM" id="SignalP"/>
    </source>
</evidence>
<dbReference type="SUPFAM" id="SSF53850">
    <property type="entry name" value="Periplasmic binding protein-like II"/>
    <property type="match status" value="1"/>
</dbReference>
<dbReference type="PROSITE" id="PS01039">
    <property type="entry name" value="SBP_BACTERIAL_3"/>
    <property type="match status" value="1"/>
</dbReference>
<evidence type="ECO:0000313" key="8">
    <source>
        <dbReference type="Proteomes" id="UP000677305"/>
    </source>
</evidence>
<proteinExistence type="inferred from homology"/>
<name>A0A8J8MCY4_9FIRM</name>
<dbReference type="OrthoDB" id="9775197at2"/>
<feature type="signal peptide" evidence="5">
    <location>
        <begin position="1"/>
        <end position="21"/>
    </location>
</feature>
<comment type="similarity">
    <text evidence="2 4">Belongs to the bacterial solute-binding protein 3 family.</text>
</comment>
<dbReference type="PANTHER" id="PTHR35936">
    <property type="entry name" value="MEMBRANE-BOUND LYTIC MUREIN TRANSGLYCOSYLASE F"/>
    <property type="match status" value="1"/>
</dbReference>
<accession>A0A8J8MCY4</accession>
<evidence type="ECO:0000256" key="2">
    <source>
        <dbReference type="ARBA" id="ARBA00010333"/>
    </source>
</evidence>
<dbReference type="GO" id="GO:0030313">
    <property type="term" value="C:cell envelope"/>
    <property type="evidence" value="ECO:0007669"/>
    <property type="project" value="UniProtKB-SubCell"/>
</dbReference>
<evidence type="ECO:0000313" key="7">
    <source>
        <dbReference type="EMBL" id="QUH30380.1"/>
    </source>
</evidence>
<dbReference type="EMBL" id="CP058561">
    <property type="protein sequence ID" value="QUH30380.1"/>
    <property type="molecule type" value="Genomic_DNA"/>
</dbReference>
<comment type="subcellular location">
    <subcellularLocation>
        <location evidence="1">Cell envelope</location>
    </subcellularLocation>
</comment>
<evidence type="ECO:0000256" key="4">
    <source>
        <dbReference type="RuleBase" id="RU003744"/>
    </source>
</evidence>
<organism evidence="7 8">
    <name type="scientific">Vallitalea guaymasensis</name>
    <dbReference type="NCBI Taxonomy" id="1185412"/>
    <lineage>
        <taxon>Bacteria</taxon>
        <taxon>Bacillati</taxon>
        <taxon>Bacillota</taxon>
        <taxon>Clostridia</taxon>
        <taxon>Lachnospirales</taxon>
        <taxon>Vallitaleaceae</taxon>
        <taxon>Vallitalea</taxon>
    </lineage>
</organism>
<dbReference type="AlphaFoldDB" id="A0A8J8MCY4"/>
<protein>
    <submittedName>
        <fullName evidence="7">Amino acid ABC transporter substrate-binding protein</fullName>
    </submittedName>
</protein>
<evidence type="ECO:0000259" key="6">
    <source>
        <dbReference type="SMART" id="SM00062"/>
    </source>
</evidence>
<dbReference type="Proteomes" id="UP000677305">
    <property type="component" value="Chromosome"/>
</dbReference>
<gene>
    <name evidence="7" type="ORF">HYG85_16290</name>
</gene>
<evidence type="ECO:0000256" key="3">
    <source>
        <dbReference type="ARBA" id="ARBA00022729"/>
    </source>
</evidence>
<dbReference type="PROSITE" id="PS51257">
    <property type="entry name" value="PROKAR_LIPOPROTEIN"/>
    <property type="match status" value="1"/>
</dbReference>
<dbReference type="SMART" id="SM00062">
    <property type="entry name" value="PBPb"/>
    <property type="match status" value="1"/>
</dbReference>
<dbReference type="InterPro" id="IPR001638">
    <property type="entry name" value="Solute-binding_3/MltF_N"/>
</dbReference>
<dbReference type="InterPro" id="IPR018313">
    <property type="entry name" value="SBP_3_CS"/>
</dbReference>
<feature type="chain" id="PRO_5035235786" evidence="5">
    <location>
        <begin position="22"/>
        <end position="267"/>
    </location>
</feature>
<dbReference type="KEGG" id="vgu:HYG85_16290"/>
<dbReference type="Pfam" id="PF00497">
    <property type="entry name" value="SBP_bac_3"/>
    <property type="match status" value="1"/>
</dbReference>
<dbReference type="RefSeq" id="WP_113673976.1">
    <property type="nucleotide sequence ID" value="NZ_CP058561.1"/>
</dbReference>
<dbReference type="PANTHER" id="PTHR35936:SF34">
    <property type="entry name" value="ABC TRANSPORTER EXTRACELLULAR-BINDING PROTEIN YCKB-RELATED"/>
    <property type="match status" value="1"/>
</dbReference>
<feature type="domain" description="Solute-binding protein family 3/N-terminal" evidence="6">
    <location>
        <begin position="39"/>
        <end position="261"/>
    </location>
</feature>
<sequence length="267" mass="29546">MKKSYLLFTLIILLISVTACSNKKTTDDTYGEGNEEKSTFTVGFDQDFPPMGFVGDDGEFTGFDLDLAAEVAKRLDFELVLQPIAWDAKDMELKSGNIDCIWNGFTITGREDNYTWTDAYMSNKQVFVVKEDSDIKTFADLAGKSIVAQADSSAEAALSERQDLVDTFGDYIKAADYNMALMDLQSGAVDAVAMDYIVAGYHIEKKKADFVILDESLASEGYGVGFLLGNEELRDKVQTTLEEMADDGTLEKISTTWFGKDITTIKK</sequence>
<keyword evidence="8" id="KW-1185">Reference proteome</keyword>
<dbReference type="CDD" id="cd00996">
    <property type="entry name" value="PBP2_AatB_like"/>
    <property type="match status" value="1"/>
</dbReference>
<reference evidence="7 8" key="1">
    <citation type="submission" date="2020-07" db="EMBL/GenBank/DDBJ databases">
        <title>Vallitalea guaymasensis genome.</title>
        <authorList>
            <person name="Postec A."/>
        </authorList>
    </citation>
    <scope>NUCLEOTIDE SEQUENCE [LARGE SCALE GENOMIC DNA]</scope>
    <source>
        <strain evidence="7 8">Ra1766G1</strain>
    </source>
</reference>